<gene>
    <name evidence="1" type="ORF">EV03_0317</name>
</gene>
<protein>
    <submittedName>
        <fullName evidence="1">HAD hydrolase</fullName>
    </submittedName>
</protein>
<comment type="caution">
    <text evidence="1">The sequence shown here is derived from an EMBL/GenBank/DDBJ whole genome shotgun (WGS) entry which is preliminary data.</text>
</comment>
<name>A0A0A2C6P8_PROMR</name>
<dbReference type="InterPro" id="IPR023214">
    <property type="entry name" value="HAD_sf"/>
</dbReference>
<organism evidence="1 2">
    <name type="scientific">Prochlorococcus marinus str. PAC1</name>
    <dbReference type="NCBI Taxonomy" id="59924"/>
    <lineage>
        <taxon>Bacteria</taxon>
        <taxon>Bacillati</taxon>
        <taxon>Cyanobacteriota</taxon>
        <taxon>Cyanophyceae</taxon>
        <taxon>Synechococcales</taxon>
        <taxon>Prochlorococcaceae</taxon>
        <taxon>Prochlorococcus</taxon>
    </lineage>
</organism>
<evidence type="ECO:0000313" key="1">
    <source>
        <dbReference type="EMBL" id="KGG21998.1"/>
    </source>
</evidence>
<reference evidence="2" key="1">
    <citation type="journal article" date="2014" name="Sci. Data">
        <title>Genomes of diverse isolates of the marine cyanobacterium Prochlorococcus.</title>
        <authorList>
            <person name="Biller S."/>
            <person name="Berube P."/>
            <person name="Thompson J."/>
            <person name="Kelly L."/>
            <person name="Roggensack S."/>
            <person name="Awad L."/>
            <person name="Roache-Johnson K."/>
            <person name="Ding H."/>
            <person name="Giovannoni S.J."/>
            <person name="Moore L.R."/>
            <person name="Chisholm S.W."/>
        </authorList>
    </citation>
    <scope>NUCLEOTIDE SEQUENCE [LARGE SCALE GENOMIC DNA]</scope>
    <source>
        <strain evidence="2">PAC1</strain>
    </source>
</reference>
<dbReference type="Gene3D" id="3.40.50.1000">
    <property type="entry name" value="HAD superfamily/HAD-like"/>
    <property type="match status" value="1"/>
</dbReference>
<evidence type="ECO:0000313" key="2">
    <source>
        <dbReference type="Proteomes" id="UP000030392"/>
    </source>
</evidence>
<dbReference type="RefSeq" id="WP_036904543.1">
    <property type="nucleotide sequence ID" value="NZ_CP138967.1"/>
</dbReference>
<keyword evidence="1" id="KW-0378">Hydrolase</keyword>
<dbReference type="GO" id="GO:0016787">
    <property type="term" value="F:hydrolase activity"/>
    <property type="evidence" value="ECO:0007669"/>
    <property type="project" value="UniProtKB-KW"/>
</dbReference>
<dbReference type="SUPFAM" id="SSF56784">
    <property type="entry name" value="HAD-like"/>
    <property type="match status" value="1"/>
</dbReference>
<dbReference type="InterPro" id="IPR023198">
    <property type="entry name" value="PGP-like_dom2"/>
</dbReference>
<dbReference type="Gene3D" id="1.10.150.240">
    <property type="entry name" value="Putative phosphatase, domain 2"/>
    <property type="match status" value="1"/>
</dbReference>
<sequence>MIDKPLFVLDFDGVIVDGIKEYWSSSHQTCLNICSAKEKEIISFSSEIPAAFKTMRPWVHHGWEMVILAAECSDKTSQLNLKGIESFSKNYSKECTSALNRRGWTPFKLQEALNQTRREAISNNFNQWLNLHQPFSLVTQRLKKLEKEGIEFAVLTTKSIEFTKKLLDCFDLQPKLVFGHESGSKVDVLNQLLQKRIIRGFIEDRRTTLEKVLEDQTLRSIPCYLASWGYLKPQDRNNLPSGIKLLSLDILREPISKWS</sequence>
<dbReference type="InterPro" id="IPR036412">
    <property type="entry name" value="HAD-like_sf"/>
</dbReference>
<dbReference type="EMBL" id="JNAX01000004">
    <property type="protein sequence ID" value="KGG21998.1"/>
    <property type="molecule type" value="Genomic_DNA"/>
</dbReference>
<proteinExistence type="predicted"/>
<dbReference type="Proteomes" id="UP000030392">
    <property type="component" value="Unassembled WGS sequence"/>
</dbReference>
<dbReference type="AlphaFoldDB" id="A0A0A2C6P8"/>
<accession>A0A0A2C6P8</accession>